<dbReference type="GO" id="GO:0050661">
    <property type="term" value="F:NADP binding"/>
    <property type="evidence" value="ECO:0007669"/>
    <property type="project" value="InterPro"/>
</dbReference>
<evidence type="ECO:0000256" key="1">
    <source>
        <dbReference type="ARBA" id="ARBA00009183"/>
    </source>
</evidence>
<dbReference type="GO" id="GO:0004499">
    <property type="term" value="F:N,N-dimethylaniline monooxygenase activity"/>
    <property type="evidence" value="ECO:0007669"/>
    <property type="project" value="InterPro"/>
</dbReference>
<reference evidence="9" key="2">
    <citation type="submission" date="2020-04" db="EMBL/GenBank/DDBJ databases">
        <authorList>
            <consortium name="NCBI Genome Project"/>
        </authorList>
    </citation>
    <scope>NUCLEOTIDE SEQUENCE</scope>
    <source>
        <strain evidence="9">CBS 304.34</strain>
    </source>
</reference>
<evidence type="ECO:0000256" key="6">
    <source>
        <dbReference type="SAM" id="Phobius"/>
    </source>
</evidence>
<name>A0A6A6YUI4_9PEZI</name>
<evidence type="ECO:0000313" key="7">
    <source>
        <dbReference type="EMBL" id="KAF2812592.1"/>
    </source>
</evidence>
<dbReference type="Gene3D" id="3.50.50.60">
    <property type="entry name" value="FAD/NAD(P)-binding domain"/>
    <property type="match status" value="2"/>
</dbReference>
<dbReference type="PANTHER" id="PTHR23023">
    <property type="entry name" value="DIMETHYLANILINE MONOOXYGENASE"/>
    <property type="match status" value="1"/>
</dbReference>
<keyword evidence="7 9" id="KW-0503">Monooxygenase</keyword>
<keyword evidence="6" id="KW-0472">Membrane</keyword>
<evidence type="ECO:0000256" key="4">
    <source>
        <dbReference type="ARBA" id="ARBA00022857"/>
    </source>
</evidence>
<proteinExistence type="inferred from homology"/>
<dbReference type="Proteomes" id="UP000504636">
    <property type="component" value="Unplaced"/>
</dbReference>
<gene>
    <name evidence="7 9" type="ORF">BDZ99DRAFT_439824</name>
</gene>
<keyword evidence="2" id="KW-0285">Flavoprotein</keyword>
<keyword evidence="8" id="KW-1185">Reference proteome</keyword>
<dbReference type="PRINTS" id="PR00370">
    <property type="entry name" value="FMOXYGENASE"/>
</dbReference>
<evidence type="ECO:0000313" key="9">
    <source>
        <dbReference type="RefSeq" id="XP_033579556.1"/>
    </source>
</evidence>
<comment type="similarity">
    <text evidence="1">Belongs to the FMO family.</text>
</comment>
<dbReference type="InterPro" id="IPR000960">
    <property type="entry name" value="Flavin_mOase"/>
</dbReference>
<reference evidence="9" key="3">
    <citation type="submission" date="2025-04" db="UniProtKB">
        <authorList>
            <consortium name="RefSeq"/>
        </authorList>
    </citation>
    <scope>IDENTIFICATION</scope>
    <source>
        <strain evidence="9">CBS 304.34</strain>
    </source>
</reference>
<feature type="transmembrane region" description="Helical" evidence="6">
    <location>
        <begin position="550"/>
        <end position="570"/>
    </location>
</feature>
<reference evidence="7 9" key="1">
    <citation type="journal article" date="2020" name="Stud. Mycol.">
        <title>101 Dothideomycetes genomes: a test case for predicting lifestyles and emergence of pathogens.</title>
        <authorList>
            <person name="Haridas S."/>
            <person name="Albert R."/>
            <person name="Binder M."/>
            <person name="Bloem J."/>
            <person name="Labutti K."/>
            <person name="Salamov A."/>
            <person name="Andreopoulos B."/>
            <person name="Baker S."/>
            <person name="Barry K."/>
            <person name="Bills G."/>
            <person name="Bluhm B."/>
            <person name="Cannon C."/>
            <person name="Castanera R."/>
            <person name="Culley D."/>
            <person name="Daum C."/>
            <person name="Ezra D."/>
            <person name="Gonzalez J."/>
            <person name="Henrissat B."/>
            <person name="Kuo A."/>
            <person name="Liang C."/>
            <person name="Lipzen A."/>
            <person name="Lutzoni F."/>
            <person name="Magnuson J."/>
            <person name="Mondo S."/>
            <person name="Nolan M."/>
            <person name="Ohm R."/>
            <person name="Pangilinan J."/>
            <person name="Park H.-J."/>
            <person name="Ramirez L."/>
            <person name="Alfaro M."/>
            <person name="Sun H."/>
            <person name="Tritt A."/>
            <person name="Yoshinaga Y."/>
            <person name="Zwiers L.-H."/>
            <person name="Turgeon B."/>
            <person name="Goodwin S."/>
            <person name="Spatafora J."/>
            <person name="Crous P."/>
            <person name="Grigoriev I."/>
        </authorList>
    </citation>
    <scope>NUCLEOTIDE SEQUENCE</scope>
    <source>
        <strain evidence="7 9">CBS 304.34</strain>
    </source>
</reference>
<dbReference type="Pfam" id="PF00743">
    <property type="entry name" value="FMO-like"/>
    <property type="match status" value="2"/>
</dbReference>
<dbReference type="InterPro" id="IPR036188">
    <property type="entry name" value="FAD/NAD-bd_sf"/>
</dbReference>
<keyword evidence="4" id="KW-0521">NADP</keyword>
<dbReference type="RefSeq" id="XP_033579556.1">
    <property type="nucleotide sequence ID" value="XM_033717677.1"/>
</dbReference>
<evidence type="ECO:0000313" key="8">
    <source>
        <dbReference type="Proteomes" id="UP000504636"/>
    </source>
</evidence>
<sequence length="603" mass="67819">MEVLRVAVVGAGPGGLVTLKTLLEASTPERPIEARLFEAEEDIGGTFQYRSYENAELVSSKQLTAFSDFRFPLDQPDHISLPQYVDYLKSYVDRFDLAPFIKLRCPVVNISPLESSSQKWKHRVKYIDNSSGEERNFDCSHVAICTGLHVQANIPSIKGIENIHGDVFHSSNYKTRSQLTGRKILILGCGETAMDIAYEAMKANAISVTMCYRTGFLSFPKALSRFQVFGRQFKGGLPIDGLITNLFETAYVHRAIAQSRLRWFVSDFVIKRVLWFLTGTQAGMNQHVGALPPERLGRAYVFLNKSNKAMPYLNRPYKTNNAFLDFIGNKYVDPPEDANSDKWVDTCTFPVCIDETGTVIFEPRPDRKDWQRMKDKAVKPDCVVYCTGYKQDFAWLDPSYPTASSANIRNIVNASCPSVAYIGFVRPGVGAIPPIAEQQAMWWAALILNRMTLPTGPPHYHLLASKGSRIQYGVDHSAYMSTLAKDFGGAPGLLTLYRRHGWRVLLAYCFGASFVTFYRLVGPFESPEAPRIAVTELAETIMRRGKIGNLLFGVIPMLFYGLLNAIAYMLDFIGLLPEEKSVVQIVEFRHMRDEIMHSDTLVK</sequence>
<dbReference type="GO" id="GO:0050660">
    <property type="term" value="F:flavin adenine dinucleotide binding"/>
    <property type="evidence" value="ECO:0007669"/>
    <property type="project" value="InterPro"/>
</dbReference>
<keyword evidence="6" id="KW-1133">Transmembrane helix</keyword>
<organism evidence="7">
    <name type="scientific">Mytilinidion resinicola</name>
    <dbReference type="NCBI Taxonomy" id="574789"/>
    <lineage>
        <taxon>Eukaryota</taxon>
        <taxon>Fungi</taxon>
        <taxon>Dikarya</taxon>
        <taxon>Ascomycota</taxon>
        <taxon>Pezizomycotina</taxon>
        <taxon>Dothideomycetes</taxon>
        <taxon>Pleosporomycetidae</taxon>
        <taxon>Mytilinidiales</taxon>
        <taxon>Mytilinidiaceae</taxon>
        <taxon>Mytilinidion</taxon>
    </lineage>
</organism>
<evidence type="ECO:0000256" key="2">
    <source>
        <dbReference type="ARBA" id="ARBA00022630"/>
    </source>
</evidence>
<dbReference type="InterPro" id="IPR050346">
    <property type="entry name" value="FMO-like"/>
</dbReference>
<dbReference type="AlphaFoldDB" id="A0A6A6YUI4"/>
<evidence type="ECO:0000256" key="5">
    <source>
        <dbReference type="ARBA" id="ARBA00023002"/>
    </source>
</evidence>
<protein>
    <submittedName>
        <fullName evidence="7 9">Dimethylaniline monooxygenase</fullName>
    </submittedName>
</protein>
<dbReference type="OrthoDB" id="66881at2759"/>
<dbReference type="EMBL" id="MU003697">
    <property type="protein sequence ID" value="KAF2812592.1"/>
    <property type="molecule type" value="Genomic_DNA"/>
</dbReference>
<keyword evidence="6" id="KW-0812">Transmembrane</keyword>
<accession>A0A6A6YUI4</accession>
<keyword evidence="5" id="KW-0560">Oxidoreductase</keyword>
<dbReference type="InterPro" id="IPR020946">
    <property type="entry name" value="Flavin_mOase-like"/>
</dbReference>
<feature type="transmembrane region" description="Helical" evidence="6">
    <location>
        <begin position="501"/>
        <end position="521"/>
    </location>
</feature>
<dbReference type="PIRSF" id="PIRSF000332">
    <property type="entry name" value="FMO"/>
    <property type="match status" value="1"/>
</dbReference>
<evidence type="ECO:0000256" key="3">
    <source>
        <dbReference type="ARBA" id="ARBA00022827"/>
    </source>
</evidence>
<dbReference type="GeneID" id="54458570"/>
<dbReference type="SUPFAM" id="SSF51905">
    <property type="entry name" value="FAD/NAD(P)-binding domain"/>
    <property type="match status" value="1"/>
</dbReference>
<keyword evidence="3" id="KW-0274">FAD</keyword>